<dbReference type="EMBL" id="CP020374">
    <property type="protein sequence ID" value="AZQ13281.1"/>
    <property type="molecule type" value="Genomic_DNA"/>
</dbReference>
<geneLocation type="plasmid" evidence="2">
    <name>psth1</name>
</geneLocation>
<reference evidence="1 2" key="1">
    <citation type="submission" date="2017-03" db="EMBL/GenBank/DDBJ databases">
        <title>Full genome sequence of a non-lethal Shewanella isolate that potentiates virulence of Vibio parahaemolyticus causing acute hepatopancreatic necrosis disease (AHPND) in shrimp.</title>
        <authorList>
            <person name="Prachumwat A."/>
            <person name="Sritunyalucksana K."/>
        </authorList>
    </citation>
    <scope>NUCLEOTIDE SEQUENCE [LARGE SCALE GENOMIC DNA]</scope>
    <source>
        <strain evidence="1 2">TH2012</strain>
        <plasmid evidence="2">psth1</plasmid>
    </source>
</reference>
<proteinExistence type="predicted"/>
<gene>
    <name evidence="1" type="primary">higA</name>
    <name evidence="1" type="ORF">STH12_04255</name>
</gene>
<evidence type="ECO:0000313" key="1">
    <source>
        <dbReference type="EMBL" id="AZQ13281.1"/>
    </source>
</evidence>
<dbReference type="PANTHER" id="PTHR40455:SF1">
    <property type="entry name" value="ANTITOXIN HIGA"/>
    <property type="match status" value="1"/>
</dbReference>
<organism evidence="1 2">
    <name type="scientific">Shewanella khirikhana</name>
    <dbReference type="NCBI Taxonomy" id="1965282"/>
    <lineage>
        <taxon>Bacteria</taxon>
        <taxon>Pseudomonadati</taxon>
        <taxon>Pseudomonadota</taxon>
        <taxon>Gammaproteobacteria</taxon>
        <taxon>Alteromonadales</taxon>
        <taxon>Shewanellaceae</taxon>
        <taxon>Shewanella</taxon>
    </lineage>
</organism>
<dbReference type="Proteomes" id="UP000278437">
    <property type="component" value="Plasmid pSTH1"/>
</dbReference>
<keyword evidence="1" id="KW-0614">Plasmid</keyword>
<sequence>MQINPIRTVADNKAALKRIEQLFDAEPNTPDGDELEILITLVTAFEDAQFSIEAPDPIAAIRFRMEQQGLVDADMVPFLGQRSRVSEVLNRQRRLSLSMIRKLNEGLKIPLECLIKDYQLVKTAATK</sequence>
<dbReference type="InterPro" id="IPR039060">
    <property type="entry name" value="Antitox_HigA"/>
</dbReference>
<accession>A0ABM7DXE7</accession>
<evidence type="ECO:0000313" key="2">
    <source>
        <dbReference type="Proteomes" id="UP000278437"/>
    </source>
</evidence>
<dbReference type="PANTHER" id="PTHR40455">
    <property type="entry name" value="ANTITOXIN HIGA"/>
    <property type="match status" value="1"/>
</dbReference>
<dbReference type="RefSeq" id="WP_126169625.1">
    <property type="nucleotide sequence ID" value="NZ_CP020374.1"/>
</dbReference>
<protein>
    <submittedName>
        <fullName evidence="1">Antitoxin HigA</fullName>
    </submittedName>
</protein>
<name>A0ABM7DXE7_9GAMM</name>
<keyword evidence="2" id="KW-1185">Reference proteome</keyword>